<name>A0ABQ3UXY7_9CHLR</name>
<dbReference type="PANTHER" id="PTHR36509">
    <property type="entry name" value="BLL3101 PROTEIN"/>
    <property type="match status" value="1"/>
</dbReference>
<dbReference type="EMBL" id="BNJG01000002">
    <property type="protein sequence ID" value="GHO57532.1"/>
    <property type="molecule type" value="Genomic_DNA"/>
</dbReference>
<gene>
    <name evidence="3" type="ORF">KSB_60070</name>
</gene>
<evidence type="ECO:0000313" key="4">
    <source>
        <dbReference type="Proteomes" id="UP000654345"/>
    </source>
</evidence>
<accession>A0ABQ3UXY7</accession>
<feature type="transmembrane region" description="Helical" evidence="1">
    <location>
        <begin position="43"/>
        <end position="61"/>
    </location>
</feature>
<dbReference type="Proteomes" id="UP000654345">
    <property type="component" value="Unassembled WGS sequence"/>
</dbReference>
<dbReference type="RefSeq" id="WP_201373919.1">
    <property type="nucleotide sequence ID" value="NZ_BNJG01000002.1"/>
</dbReference>
<keyword evidence="1" id="KW-0812">Transmembrane</keyword>
<dbReference type="Pfam" id="PF06742">
    <property type="entry name" value="DUF1214"/>
    <property type="match status" value="1"/>
</dbReference>
<keyword evidence="1" id="KW-0472">Membrane</keyword>
<feature type="domain" description="DUF1214" evidence="2">
    <location>
        <begin position="260"/>
        <end position="366"/>
    </location>
</feature>
<evidence type="ECO:0000256" key="1">
    <source>
        <dbReference type="SAM" id="Phobius"/>
    </source>
</evidence>
<organism evidence="3 4">
    <name type="scientific">Ktedonobacter robiniae</name>
    <dbReference type="NCBI Taxonomy" id="2778365"/>
    <lineage>
        <taxon>Bacteria</taxon>
        <taxon>Bacillati</taxon>
        <taxon>Chloroflexota</taxon>
        <taxon>Ktedonobacteria</taxon>
        <taxon>Ktedonobacterales</taxon>
        <taxon>Ktedonobacteraceae</taxon>
        <taxon>Ktedonobacter</taxon>
    </lineage>
</organism>
<feature type="transmembrane region" description="Helical" evidence="1">
    <location>
        <begin position="190"/>
        <end position="215"/>
    </location>
</feature>
<proteinExistence type="predicted"/>
<dbReference type="Gene3D" id="2.60.120.600">
    <property type="entry name" value="Domain of unknown function DUF1214, C-terminal domain"/>
    <property type="match status" value="1"/>
</dbReference>
<dbReference type="PANTHER" id="PTHR36509:SF2">
    <property type="entry name" value="BLL3101 PROTEIN"/>
    <property type="match status" value="1"/>
</dbReference>
<keyword evidence="1" id="KW-1133">Transmembrane helix</keyword>
<evidence type="ECO:0000259" key="2">
    <source>
        <dbReference type="Pfam" id="PF06742"/>
    </source>
</evidence>
<feature type="transmembrane region" description="Helical" evidence="1">
    <location>
        <begin position="118"/>
        <end position="148"/>
    </location>
</feature>
<dbReference type="InterPro" id="IPR010621">
    <property type="entry name" value="DUF1214"/>
</dbReference>
<dbReference type="InterPro" id="IPR037049">
    <property type="entry name" value="DUF1214_C_sf"/>
</dbReference>
<feature type="transmembrane region" description="Helical" evidence="1">
    <location>
        <begin position="73"/>
        <end position="95"/>
    </location>
</feature>
<keyword evidence="4" id="KW-1185">Reference proteome</keyword>
<feature type="transmembrane region" description="Helical" evidence="1">
    <location>
        <begin position="12"/>
        <end position="37"/>
    </location>
</feature>
<dbReference type="SUPFAM" id="SSF160935">
    <property type="entry name" value="VPA0735-like"/>
    <property type="match status" value="1"/>
</dbReference>
<reference evidence="3 4" key="1">
    <citation type="journal article" date="2021" name="Int. J. Syst. Evol. Microbiol.">
        <title>Reticulibacter mediterranei gen. nov., sp. nov., within the new family Reticulibacteraceae fam. nov., and Ktedonospora formicarum gen. nov., sp. nov., Ktedonobacter robiniae sp. nov., Dictyobacter formicarum sp. nov. and Dictyobacter arantiisoli sp. nov., belonging to the class Ktedonobacteria.</title>
        <authorList>
            <person name="Yabe S."/>
            <person name="Zheng Y."/>
            <person name="Wang C.M."/>
            <person name="Sakai Y."/>
            <person name="Abe K."/>
            <person name="Yokota A."/>
            <person name="Donadio S."/>
            <person name="Cavaletti L."/>
            <person name="Monciardini P."/>
        </authorList>
    </citation>
    <scope>NUCLEOTIDE SEQUENCE [LARGE SCALE GENOMIC DNA]</scope>
    <source>
        <strain evidence="3 4">SOSP1-30</strain>
    </source>
</reference>
<protein>
    <recommendedName>
        <fullName evidence="2">DUF1214 domain-containing protein</fullName>
    </recommendedName>
</protein>
<sequence>MQEQGMARRGGAAFIWKWGAICGAVLGAIQIIISLLSPGSLKTIIDVLVWLVAFFVIGLFAARQTGRVTTGALVGLVAGLIGGLIAVIFAIVQIATNGQVTQALNRAGQRGGSLSPGVLHAIVVVLIALSLIVTIALELGLGVGLGALGGLVGRRLARPATSTPVVDPGWTPPSPPLPRSPARYRAWASLLNLAFAVLGILTGAVLAILTAGLLINAQANAMQTTTNGWNISLQCGKASNGILLQAACAQTLPMVNLPQEAVYWTATVDGAGQTLTGGHDYRLYFPPGGTPPNQAFWSLTMTNTQGQMVANPSNRYSVGDRSGLVPNTDGSIDIYIQQAAPAGHEANWLPAPGGYFKLWLRVYQPGAAILSGAYHVPPIVEVH</sequence>
<evidence type="ECO:0000313" key="3">
    <source>
        <dbReference type="EMBL" id="GHO57532.1"/>
    </source>
</evidence>
<comment type="caution">
    <text evidence="3">The sequence shown here is derived from an EMBL/GenBank/DDBJ whole genome shotgun (WGS) entry which is preliminary data.</text>
</comment>